<dbReference type="OrthoDB" id="419879at2759"/>
<evidence type="ECO:0000313" key="2">
    <source>
        <dbReference type="Proteomes" id="UP000604046"/>
    </source>
</evidence>
<sequence length="180" mass="20020">MRPLLHRLLPLRASRDFSLHLRQRRHVIARAAQVALEARVPVKELQEDVATRFARAARGAPPNISSGQLVQILFEVGVADVKTHTVGEVVNFLMEHGFYRQTHPQKRDSYGPVPPPTLGLAEAQRWATLLFFRRMQQRPQLIEKGTRATTEAPGPICASVWCQCPPGAAGTALCALAKKY</sequence>
<reference evidence="1" key="1">
    <citation type="submission" date="2021-02" db="EMBL/GenBank/DDBJ databases">
        <authorList>
            <person name="Dougan E. K."/>
            <person name="Rhodes N."/>
            <person name="Thang M."/>
            <person name="Chan C."/>
        </authorList>
    </citation>
    <scope>NUCLEOTIDE SEQUENCE</scope>
</reference>
<keyword evidence="2" id="KW-1185">Reference proteome</keyword>
<gene>
    <name evidence="1" type="primary">LRRC48</name>
    <name evidence="1" type="ORF">SNAT2548_LOCUS327</name>
</gene>
<protein>
    <submittedName>
        <fullName evidence="1">LRRC48 protein</fullName>
    </submittedName>
</protein>
<accession>A0A812GFT0</accession>
<organism evidence="1 2">
    <name type="scientific">Symbiodinium natans</name>
    <dbReference type="NCBI Taxonomy" id="878477"/>
    <lineage>
        <taxon>Eukaryota</taxon>
        <taxon>Sar</taxon>
        <taxon>Alveolata</taxon>
        <taxon>Dinophyceae</taxon>
        <taxon>Suessiales</taxon>
        <taxon>Symbiodiniaceae</taxon>
        <taxon>Symbiodinium</taxon>
    </lineage>
</organism>
<dbReference type="Proteomes" id="UP000604046">
    <property type="component" value="Unassembled WGS sequence"/>
</dbReference>
<dbReference type="EMBL" id="CAJNDS010000014">
    <property type="protein sequence ID" value="CAE6917049.1"/>
    <property type="molecule type" value="Genomic_DNA"/>
</dbReference>
<dbReference type="AlphaFoldDB" id="A0A812GFT0"/>
<name>A0A812GFT0_9DINO</name>
<proteinExistence type="predicted"/>
<comment type="caution">
    <text evidence="1">The sequence shown here is derived from an EMBL/GenBank/DDBJ whole genome shotgun (WGS) entry which is preliminary data.</text>
</comment>
<evidence type="ECO:0000313" key="1">
    <source>
        <dbReference type="EMBL" id="CAE6917049.1"/>
    </source>
</evidence>